<keyword evidence="3" id="KW-1185">Reference proteome</keyword>
<evidence type="ECO:0000313" key="3">
    <source>
        <dbReference type="Proteomes" id="UP001148838"/>
    </source>
</evidence>
<sequence>MAGLCEDYNEPMGSLKAICENQQTKVLGLPNQSTGPEMSASGVHAHSGKKCAVVPSIMHEPHLFGIKSSYFFKETDEAFTVTSDRYVEMLEDSRAALSWNQCQLRMISQDGATAHTTTVSITMFKKTFPNNVISKGGEVPWPARSPDLSAHPEKRSGRPSLINDDRVELVRQCIMENRRFTITELSSHFPQIS</sequence>
<evidence type="ECO:0000256" key="1">
    <source>
        <dbReference type="SAM" id="MobiDB-lite"/>
    </source>
</evidence>
<dbReference type="InterPro" id="IPR036397">
    <property type="entry name" value="RNaseH_sf"/>
</dbReference>
<comment type="caution">
    <text evidence="2">The sequence shown here is derived from an EMBL/GenBank/DDBJ whole genome shotgun (WGS) entry which is preliminary data.</text>
</comment>
<feature type="region of interest" description="Disordered" evidence="1">
    <location>
        <begin position="135"/>
        <end position="160"/>
    </location>
</feature>
<gene>
    <name evidence="2" type="ORF">ANN_24824</name>
</gene>
<dbReference type="Gene3D" id="3.30.420.10">
    <property type="entry name" value="Ribonuclease H-like superfamily/Ribonuclease H"/>
    <property type="match status" value="1"/>
</dbReference>
<name>A0ABQ8RZW0_PERAM</name>
<accession>A0ABQ8RZW0</accession>
<dbReference type="EMBL" id="JAJSOF020000038">
    <property type="protein sequence ID" value="KAJ4427207.1"/>
    <property type="molecule type" value="Genomic_DNA"/>
</dbReference>
<organism evidence="2 3">
    <name type="scientific">Periplaneta americana</name>
    <name type="common">American cockroach</name>
    <name type="synonym">Blatta americana</name>
    <dbReference type="NCBI Taxonomy" id="6978"/>
    <lineage>
        <taxon>Eukaryota</taxon>
        <taxon>Metazoa</taxon>
        <taxon>Ecdysozoa</taxon>
        <taxon>Arthropoda</taxon>
        <taxon>Hexapoda</taxon>
        <taxon>Insecta</taxon>
        <taxon>Pterygota</taxon>
        <taxon>Neoptera</taxon>
        <taxon>Polyneoptera</taxon>
        <taxon>Dictyoptera</taxon>
        <taxon>Blattodea</taxon>
        <taxon>Blattoidea</taxon>
        <taxon>Blattidae</taxon>
        <taxon>Blattinae</taxon>
        <taxon>Periplaneta</taxon>
    </lineage>
</organism>
<reference evidence="2 3" key="1">
    <citation type="journal article" date="2022" name="Allergy">
        <title>Genome assembly and annotation of Periplaneta americana reveal a comprehensive cockroach allergen profile.</title>
        <authorList>
            <person name="Wang L."/>
            <person name="Xiong Q."/>
            <person name="Saelim N."/>
            <person name="Wang L."/>
            <person name="Nong W."/>
            <person name="Wan A.T."/>
            <person name="Shi M."/>
            <person name="Liu X."/>
            <person name="Cao Q."/>
            <person name="Hui J.H.L."/>
            <person name="Sookrung N."/>
            <person name="Leung T.F."/>
            <person name="Tungtrongchitr A."/>
            <person name="Tsui S.K.W."/>
        </authorList>
    </citation>
    <scope>NUCLEOTIDE SEQUENCE [LARGE SCALE GENOMIC DNA]</scope>
    <source>
        <strain evidence="2">PWHHKU_190912</strain>
    </source>
</reference>
<proteinExistence type="predicted"/>
<dbReference type="Proteomes" id="UP001148838">
    <property type="component" value="Unassembled WGS sequence"/>
</dbReference>
<evidence type="ECO:0000313" key="2">
    <source>
        <dbReference type="EMBL" id="KAJ4427207.1"/>
    </source>
</evidence>
<protein>
    <submittedName>
        <fullName evidence="2">Uncharacterized protein</fullName>
    </submittedName>
</protein>